<keyword evidence="4 6" id="KW-1133">Transmembrane helix</keyword>
<feature type="domain" description="Metallo-beta-lactamase" evidence="7">
    <location>
        <begin position="445"/>
        <end position="648"/>
    </location>
</feature>
<dbReference type="InterPro" id="IPR052159">
    <property type="entry name" value="Competence_DNA_uptake"/>
</dbReference>
<dbReference type="Proteomes" id="UP000013750">
    <property type="component" value="Unassembled WGS sequence"/>
</dbReference>
<evidence type="ECO:0000256" key="4">
    <source>
        <dbReference type="ARBA" id="ARBA00022989"/>
    </source>
</evidence>
<evidence type="ECO:0000256" key="6">
    <source>
        <dbReference type="SAM" id="Phobius"/>
    </source>
</evidence>
<comment type="subcellular location">
    <subcellularLocation>
        <location evidence="1">Cell membrane</location>
        <topology evidence="1">Multi-pass membrane protein</topology>
    </subcellularLocation>
</comment>
<evidence type="ECO:0000313" key="11">
    <source>
        <dbReference type="Proteomes" id="UP000014160"/>
    </source>
</evidence>
<dbReference type="EMBL" id="AJDQ01000007">
    <property type="protein sequence ID" value="EOI56421.1"/>
    <property type="molecule type" value="Genomic_DNA"/>
</dbReference>
<dbReference type="PANTHER" id="PTHR30619:SF7">
    <property type="entry name" value="BETA-LACTAMASE DOMAIN PROTEIN"/>
    <property type="match status" value="1"/>
</dbReference>
<feature type="transmembrane region" description="Helical" evidence="6">
    <location>
        <begin position="416"/>
        <end position="441"/>
    </location>
</feature>
<gene>
    <name evidence="9" type="ORF">I592_01632</name>
    <name evidence="8" type="ORF">UKC_02336</name>
</gene>
<dbReference type="CDD" id="cd07731">
    <property type="entry name" value="ComA-like_MBL-fold"/>
    <property type="match status" value="1"/>
</dbReference>
<dbReference type="eggNOG" id="COG0658">
    <property type="taxonomic scope" value="Bacteria"/>
</dbReference>
<dbReference type="NCBIfam" id="TIGR00361">
    <property type="entry name" value="ComEC_Rec2"/>
    <property type="match status" value="1"/>
</dbReference>
<dbReference type="InterPro" id="IPR004477">
    <property type="entry name" value="ComEC_N"/>
</dbReference>
<dbReference type="InterPro" id="IPR036866">
    <property type="entry name" value="RibonucZ/Hydroxyglut_hydro"/>
</dbReference>
<dbReference type="Gene3D" id="3.60.15.10">
    <property type="entry name" value="Ribonuclease Z/Hydroxyacylglutathione hydrolase-like"/>
    <property type="match status" value="1"/>
</dbReference>
<dbReference type="Pfam" id="PF03772">
    <property type="entry name" value="Competence"/>
    <property type="match status" value="1"/>
</dbReference>
<feature type="transmembrane region" description="Helical" evidence="6">
    <location>
        <begin position="349"/>
        <end position="367"/>
    </location>
</feature>
<comment type="caution">
    <text evidence="8">The sequence shown here is derived from an EMBL/GenBank/DDBJ whole genome shotgun (WGS) entry which is preliminary data.</text>
</comment>
<dbReference type="InterPro" id="IPR001279">
    <property type="entry name" value="Metallo-B-lactamas"/>
</dbReference>
<dbReference type="InterPro" id="IPR035681">
    <property type="entry name" value="ComA-like_MBL"/>
</dbReference>
<feature type="transmembrane region" description="Helical" evidence="6">
    <location>
        <begin position="184"/>
        <end position="206"/>
    </location>
</feature>
<feature type="transmembrane region" description="Helical" evidence="6">
    <location>
        <begin position="265"/>
        <end position="296"/>
    </location>
</feature>
<proteinExistence type="predicted"/>
<keyword evidence="2" id="KW-1003">Cell membrane</keyword>
<evidence type="ECO:0000256" key="2">
    <source>
        <dbReference type="ARBA" id="ARBA00022475"/>
    </source>
</evidence>
<protein>
    <recommendedName>
        <fullName evidence="7">Metallo-beta-lactamase domain-containing protein</fullName>
    </recommendedName>
</protein>
<organism evidence="8 10">
    <name type="scientific">Enterococcus gilvus ATCC BAA-350</name>
    <dbReference type="NCBI Taxonomy" id="1158614"/>
    <lineage>
        <taxon>Bacteria</taxon>
        <taxon>Bacillati</taxon>
        <taxon>Bacillota</taxon>
        <taxon>Bacilli</taxon>
        <taxon>Lactobacillales</taxon>
        <taxon>Enterococcaceae</taxon>
        <taxon>Enterococcus</taxon>
    </lineage>
</organism>
<keyword evidence="11" id="KW-1185">Reference proteome</keyword>
<dbReference type="SUPFAM" id="SSF56281">
    <property type="entry name" value="Metallo-hydrolase/oxidoreductase"/>
    <property type="match status" value="1"/>
</dbReference>
<keyword evidence="3 6" id="KW-0812">Transmembrane</keyword>
<dbReference type="HOGENOM" id="CLU_010363_2_3_9"/>
<evidence type="ECO:0000256" key="5">
    <source>
        <dbReference type="ARBA" id="ARBA00023136"/>
    </source>
</evidence>
<dbReference type="RefSeq" id="WP_010780711.1">
    <property type="nucleotide sequence ID" value="NZ_ASWH01000001.1"/>
</dbReference>
<name>R2VFQ3_9ENTE</name>
<evidence type="ECO:0000256" key="3">
    <source>
        <dbReference type="ARBA" id="ARBA00022692"/>
    </source>
</evidence>
<dbReference type="SMART" id="SM00849">
    <property type="entry name" value="Lactamase_B"/>
    <property type="match status" value="1"/>
</dbReference>
<dbReference type="Proteomes" id="UP000014160">
    <property type="component" value="Unassembled WGS sequence"/>
</dbReference>
<evidence type="ECO:0000256" key="1">
    <source>
        <dbReference type="ARBA" id="ARBA00004651"/>
    </source>
</evidence>
<evidence type="ECO:0000313" key="9">
    <source>
        <dbReference type="EMBL" id="EOW82329.1"/>
    </source>
</evidence>
<sequence length="700" mass="79901">MKNHRLILLVFLCSFFLCLRTYYYVNQNQSPQKEFTNQTIEIQPDSIKVDGDFLKFTGKMKKKKYLLYYVLKTPAEKALWTKRNVPDTAVISGETASFEGPRNLNGFDERKHYKSLGFNQKIQVESMKPYRQNKVSLSLLRQQLIWKVDQRYSKRLSSYVKALVLGYKDEQFTEYTAAYKTTGLLHLFTLSGLHIQFYLGGIHLLLKRLGLIRGTRLCVLTLVGLLLVFLTGGSYSTIRAVISFLLAFGCLTFERSLSKLDQWSLMLYILVFCFPLVFWSVGAQLSIYFALMLLFLNDLSFKNWQQMFMFSALALPLLIYSFSEWTVVGGLLTLLLFPLFEWLILPGSVVLFFGCFIPVLSIAAPLFDGLFSLLEKGLALVAFPNIVIGHPSYLTLLCLILCVLLLIDRLAYQQPIYWIVCVSLFFLAATAFSANGLVAFVDVGQGDSIFIKLPFKQETFLIDTGGRLHFKRKKWQTRQLKNPSDYNLVPFLKSVGCRSIDHVVITHNDADHMGELGHLLNEITVKNLYLAKGSQMELKKILQPINDTAIHLIKRGDTVGDHLKLQILSPQTSQGKNDDSVVVYFVVNKQRFLLTGDLETTGEEKIGAYYPKLTTDFLKIGHHGSNTSTGEALLKQLQPKYGIISVGRRNRYGHPTMETLDKLKKYQIMTYRTDHQGMVYYQWSALSKKGKIKVLIDFPE</sequence>
<dbReference type="eggNOG" id="COG2333">
    <property type="taxonomic scope" value="Bacteria"/>
</dbReference>
<dbReference type="Pfam" id="PF00753">
    <property type="entry name" value="Lactamase_B"/>
    <property type="match status" value="1"/>
</dbReference>
<dbReference type="GO" id="GO:0005886">
    <property type="term" value="C:plasma membrane"/>
    <property type="evidence" value="ECO:0007669"/>
    <property type="project" value="UniProtKB-SubCell"/>
</dbReference>
<dbReference type="InterPro" id="IPR004797">
    <property type="entry name" value="Competence_ComEC/Rec2"/>
</dbReference>
<feature type="transmembrane region" description="Helical" evidence="6">
    <location>
        <begin position="387"/>
        <end position="407"/>
    </location>
</feature>
<dbReference type="GO" id="GO:0030420">
    <property type="term" value="P:establishment of competence for transformation"/>
    <property type="evidence" value="ECO:0007669"/>
    <property type="project" value="InterPro"/>
</dbReference>
<dbReference type="PANTHER" id="PTHR30619">
    <property type="entry name" value="DNA INTERNALIZATION/COMPETENCE PROTEIN COMEC/REC2"/>
    <property type="match status" value="1"/>
</dbReference>
<keyword evidence="5 6" id="KW-0472">Membrane</keyword>
<reference evidence="8 10" key="1">
    <citation type="submission" date="2013-02" db="EMBL/GenBank/DDBJ databases">
        <title>The Genome Sequence of Enterococcus gilvus ATCC BAA-350.</title>
        <authorList>
            <consortium name="The Broad Institute Genome Sequencing Platform"/>
            <consortium name="The Broad Institute Genome Sequencing Center for Infectious Disease"/>
            <person name="Earl A.M."/>
            <person name="Gilmore M.S."/>
            <person name="Lebreton F."/>
            <person name="Walker B."/>
            <person name="Young S.K."/>
            <person name="Zeng Q."/>
            <person name="Gargeya S."/>
            <person name="Fitzgerald M."/>
            <person name="Haas B."/>
            <person name="Abouelleil A."/>
            <person name="Alvarado L."/>
            <person name="Arachchi H.M."/>
            <person name="Berlin A.M."/>
            <person name="Chapman S.B."/>
            <person name="Dewar J."/>
            <person name="Goldberg J."/>
            <person name="Griggs A."/>
            <person name="Gujja S."/>
            <person name="Hansen M."/>
            <person name="Howarth C."/>
            <person name="Imamovic A."/>
            <person name="Larimer J."/>
            <person name="McCowan C."/>
            <person name="Murphy C."/>
            <person name="Neiman D."/>
            <person name="Pearson M."/>
            <person name="Priest M."/>
            <person name="Roberts A."/>
            <person name="Saif S."/>
            <person name="Shea T."/>
            <person name="Sisk P."/>
            <person name="Sykes S."/>
            <person name="Wortman J."/>
            <person name="Nusbaum C."/>
            <person name="Birren B."/>
        </authorList>
    </citation>
    <scope>NUCLEOTIDE SEQUENCE [LARGE SCALE GENOMIC DNA]</scope>
    <source>
        <strain evidence="8 10">ATCC BAA-350</strain>
    </source>
</reference>
<dbReference type="AlphaFoldDB" id="R2VFQ3"/>
<dbReference type="EMBL" id="ASWH01000001">
    <property type="protein sequence ID" value="EOW82329.1"/>
    <property type="molecule type" value="Genomic_DNA"/>
</dbReference>
<evidence type="ECO:0000313" key="10">
    <source>
        <dbReference type="Proteomes" id="UP000013750"/>
    </source>
</evidence>
<dbReference type="PATRIC" id="fig|1158614.3.peg.2330"/>
<feature type="transmembrane region" description="Helical" evidence="6">
    <location>
        <begin position="308"/>
        <end position="337"/>
    </location>
</feature>
<evidence type="ECO:0000259" key="7">
    <source>
        <dbReference type="SMART" id="SM00849"/>
    </source>
</evidence>
<evidence type="ECO:0000313" key="8">
    <source>
        <dbReference type="EMBL" id="EOI56421.1"/>
    </source>
</evidence>
<reference evidence="9 11" key="2">
    <citation type="submission" date="2013-03" db="EMBL/GenBank/DDBJ databases">
        <title>The Genome Sequence of Enterococcus gilvus ATCC BAA-350 (PacBio/Illumina hybrid assembly).</title>
        <authorList>
            <consortium name="The Broad Institute Genomics Platform"/>
            <consortium name="The Broad Institute Genome Sequencing Center for Infectious Disease"/>
            <person name="Earl A."/>
            <person name="Russ C."/>
            <person name="Gilmore M."/>
            <person name="Surin D."/>
            <person name="Walker B."/>
            <person name="Young S."/>
            <person name="Zeng Q."/>
            <person name="Gargeya S."/>
            <person name="Fitzgerald M."/>
            <person name="Haas B."/>
            <person name="Abouelleil A."/>
            <person name="Allen A.W."/>
            <person name="Alvarado L."/>
            <person name="Arachchi H.M."/>
            <person name="Berlin A.M."/>
            <person name="Chapman S.B."/>
            <person name="Gainer-Dewar J."/>
            <person name="Goldberg J."/>
            <person name="Griggs A."/>
            <person name="Gujja S."/>
            <person name="Hansen M."/>
            <person name="Howarth C."/>
            <person name="Imamovic A."/>
            <person name="Ireland A."/>
            <person name="Larimer J."/>
            <person name="McCowan C."/>
            <person name="Murphy C."/>
            <person name="Pearson M."/>
            <person name="Poon T.W."/>
            <person name="Priest M."/>
            <person name="Roberts A."/>
            <person name="Saif S."/>
            <person name="Shea T."/>
            <person name="Sisk P."/>
            <person name="Sykes S."/>
            <person name="Wortman J."/>
            <person name="Nusbaum C."/>
            <person name="Birren B."/>
        </authorList>
    </citation>
    <scope>NUCLEOTIDE SEQUENCE [LARGE SCALE GENOMIC DNA]</scope>
    <source>
        <strain evidence="9 11">ATCC BAA-350</strain>
    </source>
</reference>
<dbReference type="NCBIfam" id="TIGR00360">
    <property type="entry name" value="ComEC_N-term"/>
    <property type="match status" value="1"/>
</dbReference>
<accession>R2VFQ3</accession>